<name>A0A6S6SFK1_9BACT</name>
<accession>A0A6S6SFK1</accession>
<sequence>MQNKYLFVFSIFLMYFILGCDSKTSNSDTESSVYSSEEKILSFLKKSSNIPPTKKDYTNVDIDIKTNDVMIVNQYILENSDDINVTKDISILLYSDLDNDGVNTIDELAQGTNPDNKIPQVQNDTFLIQDDNVLTMDILINDKDETQLTLDNLIIVNKPLYGVLKRVGNVLEYISNNGYEGEDSFQYKLLDNKNEFSKIATVNITVKLKEQNNVNVIAVNDAPLGVEDNVSTQEDTAITIDVLKNDTDTEGDSLSIATVSTASHGSTSIVENKVRYTPEANFHGEDTFTYRAYDGTAESAVVTVTVNVIAVNDAPLGVDDEKIGLENEILSIGILDNDIRKDANIDKDSITFIQTPIKGSLSKDTLGQVSYVPNANTYGEDSFTYTIKDVDGLVSNEVNVTIYIAASDGSTDVDEDNLSDILELRFGSDPLVSGSDIGITDEDKNLLHKLNRLTWGASAEVFEDVESKGGFELWLSNQLITELMPEIGNFESSDYPAQYKLDNYYMYYYRSTEVPASIRPLHSKRYLQTVMGNFWDNHFNTNLNLNDRDTKELYESDVFYENAFGSFENLLTLSAESYTMSYYLNGFQNTKGGPNENYAREVMELHTLGLDNYTDTDISELARVFTGRGFYNNGKTSRYKKYHPTSGRLLYYERIYEFKFDASNHDVGAAKNFLGHTIPTRTGELGVEEGKEAIHILATHPKTAEYICKKLANKFVSDTPTNSTLTACENTFLNPSNMQEQIKEVLETLFTSDEFNDINTHNTKAKDDQEYFIGFARGLGADATRYDGNSSSNGRLKNIGWALKSDRLKQPFFQKPEPTGYYETSEHWIKSDHLFNRIVESNKLIDKLETNHLVNYFKSKNMTEGTDIIRYVISIYMNGYYKDSELKVLYDTLYVNHADFDINSANAENELRALFHTVGLMPKTHLQ</sequence>
<protein>
    <recommendedName>
        <fullName evidence="2">Tandem-95 repeat protein</fullName>
    </recommendedName>
</protein>
<proteinExistence type="predicted"/>
<evidence type="ECO:0008006" key="2">
    <source>
        <dbReference type="Google" id="ProtNLM"/>
    </source>
</evidence>
<dbReference type="Gene3D" id="2.60.40.3440">
    <property type="match status" value="2"/>
</dbReference>
<gene>
    <name evidence="1" type="ORF">HELGO_WM2490</name>
</gene>
<dbReference type="AlphaFoldDB" id="A0A6S6SFK1"/>
<dbReference type="EMBL" id="CACVAS010000020">
    <property type="protein sequence ID" value="CAA6801755.1"/>
    <property type="molecule type" value="Genomic_DNA"/>
</dbReference>
<dbReference type="Gene3D" id="2.60.40.2810">
    <property type="match status" value="1"/>
</dbReference>
<dbReference type="PROSITE" id="PS51257">
    <property type="entry name" value="PROKAR_LIPOPROTEIN"/>
    <property type="match status" value="1"/>
</dbReference>
<dbReference type="InterPro" id="IPR014917">
    <property type="entry name" value="DUF1800"/>
</dbReference>
<dbReference type="Pfam" id="PF17963">
    <property type="entry name" value="Big_9"/>
    <property type="match status" value="3"/>
</dbReference>
<dbReference type="NCBIfam" id="NF012211">
    <property type="entry name" value="tand_rpt_95"/>
    <property type="match status" value="2"/>
</dbReference>
<dbReference type="Pfam" id="PF08811">
    <property type="entry name" value="DUF1800"/>
    <property type="match status" value="1"/>
</dbReference>
<organism evidence="1">
    <name type="scientific">uncultured Sulfurovum sp</name>
    <dbReference type="NCBI Taxonomy" id="269237"/>
    <lineage>
        <taxon>Bacteria</taxon>
        <taxon>Pseudomonadati</taxon>
        <taxon>Campylobacterota</taxon>
        <taxon>Epsilonproteobacteria</taxon>
        <taxon>Campylobacterales</taxon>
        <taxon>Sulfurovaceae</taxon>
        <taxon>Sulfurovum</taxon>
        <taxon>environmental samples</taxon>
    </lineage>
</organism>
<reference evidence="1" key="1">
    <citation type="submission" date="2020-01" db="EMBL/GenBank/DDBJ databases">
        <authorList>
            <person name="Meier V. D."/>
            <person name="Meier V D."/>
        </authorList>
    </citation>
    <scope>NUCLEOTIDE SEQUENCE</scope>
    <source>
        <strain evidence="1">HLG_WM_MAG_01</strain>
    </source>
</reference>
<evidence type="ECO:0000313" key="1">
    <source>
        <dbReference type="EMBL" id="CAA6801755.1"/>
    </source>
</evidence>